<protein>
    <submittedName>
        <fullName evidence="3">Uncharacterized protein</fullName>
    </submittedName>
</protein>
<name>A0A6M3L2Q7_9ZZZZ</name>
<organism evidence="3">
    <name type="scientific">viral metagenome</name>
    <dbReference type="NCBI Taxonomy" id="1070528"/>
    <lineage>
        <taxon>unclassified sequences</taxon>
        <taxon>metagenomes</taxon>
        <taxon>organismal metagenomes</taxon>
    </lineage>
</organism>
<evidence type="ECO:0000313" key="3">
    <source>
        <dbReference type="EMBL" id="QJA87961.1"/>
    </source>
</evidence>
<proteinExistence type="predicted"/>
<sequence length="115" mass="11381">MALFTAIGAALGASTTVAAGATVSAAFTTGVVATAAAGAVGYSVFNAMNQPKQKDMGQVQMPAAPSAPKQSDAAALAAQKLQDKKRAMAGSESIMTNPLGLKDEATVARKKLLGG</sequence>
<feature type="region of interest" description="Disordered" evidence="1">
    <location>
        <begin position="53"/>
        <end position="72"/>
    </location>
</feature>
<keyword evidence="2" id="KW-0812">Transmembrane</keyword>
<accession>A0A6M3L2Q7</accession>
<dbReference type="EMBL" id="MT142744">
    <property type="protein sequence ID" value="QJA87961.1"/>
    <property type="molecule type" value="Genomic_DNA"/>
</dbReference>
<keyword evidence="2" id="KW-0472">Membrane</keyword>
<dbReference type="AlphaFoldDB" id="A0A6M3L2Q7"/>
<evidence type="ECO:0000256" key="2">
    <source>
        <dbReference type="SAM" id="Phobius"/>
    </source>
</evidence>
<feature type="transmembrane region" description="Helical" evidence="2">
    <location>
        <begin position="28"/>
        <end position="48"/>
    </location>
</feature>
<evidence type="ECO:0000256" key="1">
    <source>
        <dbReference type="SAM" id="MobiDB-lite"/>
    </source>
</evidence>
<reference evidence="3" key="1">
    <citation type="submission" date="2020-03" db="EMBL/GenBank/DDBJ databases">
        <title>The deep terrestrial virosphere.</title>
        <authorList>
            <person name="Holmfeldt K."/>
            <person name="Nilsson E."/>
            <person name="Simone D."/>
            <person name="Lopez-Fernandez M."/>
            <person name="Wu X."/>
            <person name="de Brujin I."/>
            <person name="Lundin D."/>
            <person name="Andersson A."/>
            <person name="Bertilsson S."/>
            <person name="Dopson M."/>
        </authorList>
    </citation>
    <scope>NUCLEOTIDE SEQUENCE</scope>
    <source>
        <strain evidence="3">MM415B02861</strain>
    </source>
</reference>
<keyword evidence="2" id="KW-1133">Transmembrane helix</keyword>
<gene>
    <name evidence="3" type="ORF">MM415B02861_0002</name>
</gene>